<dbReference type="AlphaFoldDB" id="X5F4D4"/>
<dbReference type="KEGG" id="nmx:NMA510612_0462"/>
<reference evidence="2" key="2">
    <citation type="submission" date="2014-02" db="EMBL/GenBank/DDBJ databases">
        <title>Complete Genome Sequence of Neisseria meningitides, serogroup A strain 510612.</title>
        <authorList>
            <person name="Zhang X."/>
            <person name="Zhang Y."/>
            <person name="Yang J."/>
            <person name="Zhu Y."/>
            <person name="Jin Q."/>
        </authorList>
    </citation>
    <scope>NUCLEOTIDE SEQUENCE</scope>
    <source>
        <strain evidence="2">NMA510612</strain>
    </source>
</reference>
<sequence length="41" mass="4867">MQTYLKLLYYIGKIQAYNELETKCRLKTSSDGIIKSVHLFR</sequence>
<protein>
    <submittedName>
        <fullName evidence="1">Uncharacterized protein</fullName>
    </submittedName>
</protein>
<proteinExistence type="predicted"/>
<name>X5F4D4_NEIME</name>
<organism evidence="1 2">
    <name type="scientific">Neisseria meningitidis</name>
    <dbReference type="NCBI Taxonomy" id="487"/>
    <lineage>
        <taxon>Bacteria</taxon>
        <taxon>Pseudomonadati</taxon>
        <taxon>Pseudomonadota</taxon>
        <taxon>Betaproteobacteria</taxon>
        <taxon>Neisseriales</taxon>
        <taxon>Neisseriaceae</taxon>
        <taxon>Neisseria</taxon>
    </lineage>
</organism>
<dbReference type="Proteomes" id="UP000023582">
    <property type="component" value="Chromosome"/>
</dbReference>
<evidence type="ECO:0000313" key="1">
    <source>
        <dbReference type="EMBL" id="AHW74767.1"/>
    </source>
</evidence>
<gene>
    <name evidence="1" type="ORF">NMA510612_0462</name>
</gene>
<dbReference type="EMBL" id="CP007524">
    <property type="protein sequence ID" value="AHW74767.1"/>
    <property type="molecule type" value="Genomic_DNA"/>
</dbReference>
<evidence type="ECO:0000313" key="2">
    <source>
        <dbReference type="Proteomes" id="UP000023582"/>
    </source>
</evidence>
<reference evidence="1 2" key="1">
    <citation type="journal article" date="2014" name="Genome Announc.">
        <title>Complete Genome Sequence of Neisseria meningitidis Serogroup A Strain NMA510612, Isolated from a Patient with Bacterial Meningitis in China.</title>
        <authorList>
            <person name="Zhang Y."/>
            <person name="Yang J."/>
            <person name="Xu L."/>
            <person name="Zhu Y."/>
            <person name="Liu B."/>
            <person name="Shao Z."/>
            <person name="Zhang X."/>
            <person name="Jin Q."/>
        </authorList>
    </citation>
    <scope>NUCLEOTIDE SEQUENCE [LARGE SCALE GENOMIC DNA]</scope>
    <source>
        <strain evidence="2">NMA510612</strain>
    </source>
</reference>
<accession>X5F4D4</accession>